<evidence type="ECO:0000313" key="3">
    <source>
        <dbReference type="Proteomes" id="UP000053573"/>
    </source>
</evidence>
<organism evidence="2 3">
    <name type="scientific">Blastomyces silverae</name>
    <dbReference type="NCBI Taxonomy" id="2060906"/>
    <lineage>
        <taxon>Eukaryota</taxon>
        <taxon>Fungi</taxon>
        <taxon>Dikarya</taxon>
        <taxon>Ascomycota</taxon>
        <taxon>Pezizomycotina</taxon>
        <taxon>Eurotiomycetes</taxon>
        <taxon>Eurotiomycetidae</taxon>
        <taxon>Onygenales</taxon>
        <taxon>Ajellomycetaceae</taxon>
        <taxon>Blastomyces</taxon>
    </lineage>
</organism>
<keyword evidence="1" id="KW-1133">Transmembrane helix</keyword>
<sequence>EDVVEEAELLKLTDIIKFNLIFLIIIKAAVTSHRCFFSTNNIVRKILLLSYK</sequence>
<feature type="non-terminal residue" evidence="2">
    <location>
        <position position="52"/>
    </location>
</feature>
<reference evidence="3" key="1">
    <citation type="journal article" date="2015" name="PLoS Genet.">
        <title>The dynamic genome and transcriptome of the human fungal pathogen Blastomyces and close relative Emmonsia.</title>
        <authorList>
            <person name="Munoz J.F."/>
            <person name="Gauthier G.M."/>
            <person name="Desjardins C.A."/>
            <person name="Gallo J.E."/>
            <person name="Holder J."/>
            <person name="Sullivan T.D."/>
            <person name="Marty A.J."/>
            <person name="Carmen J.C."/>
            <person name="Chen Z."/>
            <person name="Ding L."/>
            <person name="Gujja S."/>
            <person name="Magrini V."/>
            <person name="Misas E."/>
            <person name="Mitreva M."/>
            <person name="Priest M."/>
            <person name="Saif S."/>
            <person name="Whiston E.A."/>
            <person name="Young S."/>
            <person name="Zeng Q."/>
            <person name="Goldman W.E."/>
            <person name="Mardis E.R."/>
            <person name="Taylor J.W."/>
            <person name="McEwen J.G."/>
            <person name="Clay O.K."/>
            <person name="Klein B.S."/>
            <person name="Cuomo C.A."/>
        </authorList>
    </citation>
    <scope>NUCLEOTIDE SEQUENCE [LARGE SCALE GENOMIC DNA]</scope>
    <source>
        <strain evidence="3">UAMH 139</strain>
    </source>
</reference>
<dbReference type="AlphaFoldDB" id="A0A0H1B5A9"/>
<gene>
    <name evidence="2" type="ORF">EMPG_10386</name>
</gene>
<evidence type="ECO:0000313" key="2">
    <source>
        <dbReference type="EMBL" id="KLJ06187.1"/>
    </source>
</evidence>
<name>A0A0H1B5A9_9EURO</name>
<comment type="caution">
    <text evidence="2">The sequence shown here is derived from an EMBL/GenBank/DDBJ whole genome shotgun (WGS) entry which is preliminary data.</text>
</comment>
<dbReference type="Proteomes" id="UP000053573">
    <property type="component" value="Unassembled WGS sequence"/>
</dbReference>
<protein>
    <submittedName>
        <fullName evidence="2">Uncharacterized protein</fullName>
    </submittedName>
</protein>
<evidence type="ECO:0000256" key="1">
    <source>
        <dbReference type="SAM" id="Phobius"/>
    </source>
</evidence>
<proteinExistence type="predicted"/>
<keyword evidence="3" id="KW-1185">Reference proteome</keyword>
<keyword evidence="1" id="KW-0472">Membrane</keyword>
<accession>A0A0H1B5A9</accession>
<keyword evidence="1" id="KW-0812">Transmembrane</keyword>
<feature type="non-terminal residue" evidence="2">
    <location>
        <position position="1"/>
    </location>
</feature>
<dbReference type="EMBL" id="LDEV01003259">
    <property type="protein sequence ID" value="KLJ06187.1"/>
    <property type="molecule type" value="Genomic_DNA"/>
</dbReference>
<feature type="transmembrane region" description="Helical" evidence="1">
    <location>
        <begin position="15"/>
        <end position="37"/>
    </location>
</feature>